<evidence type="ECO:0000313" key="11">
    <source>
        <dbReference type="Proteomes" id="UP001160148"/>
    </source>
</evidence>
<reference evidence="10 11" key="1">
    <citation type="submission" date="2023-01" db="EMBL/GenBank/DDBJ databases">
        <authorList>
            <person name="Whitehead M."/>
        </authorList>
    </citation>
    <scope>NUCLEOTIDE SEQUENCE [LARGE SCALE GENOMIC DNA]</scope>
</reference>
<dbReference type="SUPFAM" id="SSF140996">
    <property type="entry name" value="Hermes dimerisation domain"/>
    <property type="match status" value="1"/>
</dbReference>
<dbReference type="GO" id="GO:0008270">
    <property type="term" value="F:zinc ion binding"/>
    <property type="evidence" value="ECO:0007669"/>
    <property type="project" value="UniProtKB-KW"/>
</dbReference>
<name>A0AAV0Y1M3_9HEMI</name>
<keyword evidence="2" id="KW-0479">Metal-binding</keyword>
<dbReference type="Proteomes" id="UP001160148">
    <property type="component" value="Unassembled WGS sequence"/>
</dbReference>
<evidence type="ECO:0000256" key="8">
    <source>
        <dbReference type="PROSITE-ProRule" id="PRU00027"/>
    </source>
</evidence>
<evidence type="ECO:0000256" key="7">
    <source>
        <dbReference type="ARBA" id="ARBA00023242"/>
    </source>
</evidence>
<dbReference type="GO" id="GO:0005634">
    <property type="term" value="C:nucleus"/>
    <property type="evidence" value="ECO:0007669"/>
    <property type="project" value="UniProtKB-SubCell"/>
</dbReference>
<dbReference type="InterPro" id="IPR036236">
    <property type="entry name" value="Znf_C2H2_sf"/>
</dbReference>
<keyword evidence="4" id="KW-0862">Zinc</keyword>
<dbReference type="PANTHER" id="PTHR46481">
    <property type="entry name" value="ZINC FINGER BED DOMAIN-CONTAINING PROTEIN 4"/>
    <property type="match status" value="1"/>
</dbReference>
<dbReference type="GO" id="GO:0009791">
    <property type="term" value="P:post-embryonic development"/>
    <property type="evidence" value="ECO:0007669"/>
    <property type="project" value="UniProtKB-ARBA"/>
</dbReference>
<comment type="caution">
    <text evidence="10">The sequence shown here is derived from an EMBL/GenBank/DDBJ whole genome shotgun (WGS) entry which is preliminary data.</text>
</comment>
<comment type="subcellular location">
    <subcellularLocation>
        <location evidence="1">Nucleus</location>
    </subcellularLocation>
</comment>
<evidence type="ECO:0000259" key="9">
    <source>
        <dbReference type="PROSITE" id="PS50808"/>
    </source>
</evidence>
<dbReference type="PROSITE" id="PS50808">
    <property type="entry name" value="ZF_BED"/>
    <property type="match status" value="1"/>
</dbReference>
<gene>
    <name evidence="10" type="ORF">MEUPH1_LOCUS27704</name>
</gene>
<keyword evidence="6" id="KW-0804">Transcription</keyword>
<keyword evidence="5" id="KW-0805">Transcription regulation</keyword>
<evidence type="ECO:0000256" key="3">
    <source>
        <dbReference type="ARBA" id="ARBA00022771"/>
    </source>
</evidence>
<keyword evidence="7" id="KW-0539">Nucleus</keyword>
<keyword evidence="11" id="KW-1185">Reference proteome</keyword>
<accession>A0AAV0Y1M3</accession>
<evidence type="ECO:0000256" key="2">
    <source>
        <dbReference type="ARBA" id="ARBA00022723"/>
    </source>
</evidence>
<dbReference type="GO" id="GO:0003677">
    <property type="term" value="F:DNA binding"/>
    <property type="evidence" value="ECO:0007669"/>
    <property type="project" value="InterPro"/>
</dbReference>
<dbReference type="PANTHER" id="PTHR46481:SF10">
    <property type="entry name" value="ZINC FINGER BED DOMAIN-CONTAINING PROTEIN 39"/>
    <property type="match status" value="1"/>
</dbReference>
<feature type="domain" description="BED-type" evidence="9">
    <location>
        <begin position="3"/>
        <end position="54"/>
    </location>
</feature>
<dbReference type="InterPro" id="IPR052035">
    <property type="entry name" value="ZnF_BED_domain_contain"/>
</dbReference>
<evidence type="ECO:0000256" key="4">
    <source>
        <dbReference type="ARBA" id="ARBA00022833"/>
    </source>
</evidence>
<dbReference type="EMBL" id="CARXXK010001150">
    <property type="protein sequence ID" value="CAI6374042.1"/>
    <property type="molecule type" value="Genomic_DNA"/>
</dbReference>
<evidence type="ECO:0000256" key="1">
    <source>
        <dbReference type="ARBA" id="ARBA00004123"/>
    </source>
</evidence>
<organism evidence="10 11">
    <name type="scientific">Macrosiphum euphorbiae</name>
    <name type="common">potato aphid</name>
    <dbReference type="NCBI Taxonomy" id="13131"/>
    <lineage>
        <taxon>Eukaryota</taxon>
        <taxon>Metazoa</taxon>
        <taxon>Ecdysozoa</taxon>
        <taxon>Arthropoda</taxon>
        <taxon>Hexapoda</taxon>
        <taxon>Insecta</taxon>
        <taxon>Pterygota</taxon>
        <taxon>Neoptera</taxon>
        <taxon>Paraneoptera</taxon>
        <taxon>Hemiptera</taxon>
        <taxon>Sternorrhyncha</taxon>
        <taxon>Aphidomorpha</taxon>
        <taxon>Aphidoidea</taxon>
        <taxon>Aphididae</taxon>
        <taxon>Macrosiphini</taxon>
        <taxon>Macrosiphum</taxon>
    </lineage>
</organism>
<sequence>MDKKKSDVWNHFTLLDNEKAKCSYCSIEYSFKGGSTANLSRHLKRKHIIQYEAKKISTEQDIDEPDCTISVKSTTSRPSTSAHKIQNSIPQNTQTKIDSFVSKPISLTKSKQIDNQLAIVIAKEFQPYSLVENNEFKNLLNY</sequence>
<dbReference type="InterPro" id="IPR003656">
    <property type="entry name" value="Znf_BED"/>
</dbReference>
<dbReference type="AlphaFoldDB" id="A0AAV0Y1M3"/>
<evidence type="ECO:0000256" key="5">
    <source>
        <dbReference type="ARBA" id="ARBA00023015"/>
    </source>
</evidence>
<dbReference type="Pfam" id="PF02892">
    <property type="entry name" value="zf-BED"/>
    <property type="match status" value="1"/>
</dbReference>
<dbReference type="SUPFAM" id="SSF57667">
    <property type="entry name" value="beta-beta-alpha zinc fingers"/>
    <property type="match status" value="1"/>
</dbReference>
<dbReference type="SMART" id="SM00614">
    <property type="entry name" value="ZnF_BED"/>
    <property type="match status" value="1"/>
</dbReference>
<evidence type="ECO:0000313" key="10">
    <source>
        <dbReference type="EMBL" id="CAI6374042.1"/>
    </source>
</evidence>
<proteinExistence type="predicted"/>
<keyword evidence="3 8" id="KW-0863">Zinc-finger</keyword>
<protein>
    <recommendedName>
        <fullName evidence="9">BED-type domain-containing protein</fullName>
    </recommendedName>
</protein>
<evidence type="ECO:0000256" key="6">
    <source>
        <dbReference type="ARBA" id="ARBA00023163"/>
    </source>
</evidence>